<feature type="compositionally biased region" description="Polar residues" evidence="1">
    <location>
        <begin position="157"/>
        <end position="173"/>
    </location>
</feature>
<dbReference type="InterPro" id="IPR000261">
    <property type="entry name" value="EH_dom"/>
</dbReference>
<dbReference type="EMBL" id="ML736348">
    <property type="protein sequence ID" value="KAE8372646.1"/>
    <property type="molecule type" value="Genomic_DNA"/>
</dbReference>
<feature type="compositionally biased region" description="Pro residues" evidence="1">
    <location>
        <begin position="349"/>
        <end position="358"/>
    </location>
</feature>
<dbReference type="CDD" id="cd00052">
    <property type="entry name" value="EH"/>
    <property type="match status" value="1"/>
</dbReference>
<dbReference type="Proteomes" id="UP000326198">
    <property type="component" value="Unassembled WGS sequence"/>
</dbReference>
<accession>A0A5N7ATN0</accession>
<feature type="domain" description="EH" evidence="2">
    <location>
        <begin position="459"/>
        <end position="548"/>
    </location>
</feature>
<dbReference type="GO" id="GO:0006897">
    <property type="term" value="P:endocytosis"/>
    <property type="evidence" value="ECO:0007669"/>
    <property type="project" value="TreeGrafter"/>
</dbReference>
<evidence type="ECO:0000256" key="1">
    <source>
        <dbReference type="SAM" id="MobiDB-lite"/>
    </source>
</evidence>
<dbReference type="GO" id="GO:0016197">
    <property type="term" value="P:endosomal transport"/>
    <property type="evidence" value="ECO:0007669"/>
    <property type="project" value="TreeGrafter"/>
</dbReference>
<dbReference type="PANTHER" id="PTHR11216">
    <property type="entry name" value="EH DOMAIN"/>
    <property type="match status" value="1"/>
</dbReference>
<dbReference type="GO" id="GO:0005737">
    <property type="term" value="C:cytoplasm"/>
    <property type="evidence" value="ECO:0007669"/>
    <property type="project" value="TreeGrafter"/>
</dbReference>
<dbReference type="SUPFAM" id="SSF47473">
    <property type="entry name" value="EF-hand"/>
    <property type="match status" value="1"/>
</dbReference>
<dbReference type="InterPro" id="IPR011992">
    <property type="entry name" value="EF-hand-dom_pair"/>
</dbReference>
<feature type="compositionally biased region" description="Polar residues" evidence="1">
    <location>
        <begin position="374"/>
        <end position="385"/>
    </location>
</feature>
<evidence type="ECO:0000259" key="2">
    <source>
        <dbReference type="PROSITE" id="PS50031"/>
    </source>
</evidence>
<keyword evidence="4" id="KW-1185">Reference proteome</keyword>
<dbReference type="OrthoDB" id="10045710at2759"/>
<feature type="compositionally biased region" description="Basic residues" evidence="1">
    <location>
        <begin position="402"/>
        <end position="418"/>
    </location>
</feature>
<dbReference type="SMART" id="SM00027">
    <property type="entry name" value="EH"/>
    <property type="match status" value="1"/>
</dbReference>
<organism evidence="3 4">
    <name type="scientific">Aspergillus bertholletiae</name>
    <dbReference type="NCBI Taxonomy" id="1226010"/>
    <lineage>
        <taxon>Eukaryota</taxon>
        <taxon>Fungi</taxon>
        <taxon>Dikarya</taxon>
        <taxon>Ascomycota</taxon>
        <taxon>Pezizomycotina</taxon>
        <taxon>Eurotiomycetes</taxon>
        <taxon>Eurotiomycetidae</taxon>
        <taxon>Eurotiales</taxon>
        <taxon>Aspergillaceae</taxon>
        <taxon>Aspergillus</taxon>
        <taxon>Aspergillus subgen. Circumdati</taxon>
    </lineage>
</organism>
<feature type="region of interest" description="Disordered" evidence="1">
    <location>
        <begin position="340"/>
        <end position="426"/>
    </location>
</feature>
<feature type="region of interest" description="Disordered" evidence="1">
    <location>
        <begin position="125"/>
        <end position="321"/>
    </location>
</feature>
<feature type="compositionally biased region" description="Low complexity" evidence="1">
    <location>
        <begin position="240"/>
        <end position="262"/>
    </location>
</feature>
<evidence type="ECO:0000313" key="4">
    <source>
        <dbReference type="Proteomes" id="UP000326198"/>
    </source>
</evidence>
<feature type="region of interest" description="Disordered" evidence="1">
    <location>
        <begin position="1"/>
        <end position="21"/>
    </location>
</feature>
<dbReference type="AlphaFoldDB" id="A0A5N7ATN0"/>
<sequence length="557" mass="60772">MANSTPALDQRVTPHVSPGHVHNTVTALQGATTAFRTSASRSSSPAVTHGIGGAADVSRHDIGSGSRPDNEVEVPPEVGSVKDKIGRYTAHSQNTLETVRRSATTARPESPQQIAARFAAEHLNAHRKPTPTTTGSDAIRGANGPWLKNDNDLQAVKASSPSSAETVAMNNNPIGRPSQGDEAGPTRNLSTRRKPIIQPPNIPLDSTQQAVAKPRPIPPAPRKSRLVTGGLGSVEQATRSGQSSEPQGSSSLGPSKDSSTSSNEKAPALPPRPGRSPIPNDDLSNHRALLAKTDVSRRSSSPNASSIYDRQRGSSTSSLLDDSASLSEGALSDAIVASSLASSRAPPTRKGPPPPPPHRQARSRSILRFHNGREVSQSQSPSSPLRHTLRNPAKSDDEDDHHHHRHRAHIIRKHPHKHHEGDRKRWRRELTEKERKRYEGVWAANKGLLVPSKEEVDRQCSERDPLRDQWPSNASEMVVNLVVRDIWSRSRLEPFALEQIWDLVDTQKIGLLTREEFVVGMWLIDQQLKGHKLPVKVPDSVWDSVKRVPGISLPTRR</sequence>
<dbReference type="Pfam" id="PF12763">
    <property type="entry name" value="EH"/>
    <property type="match status" value="1"/>
</dbReference>
<dbReference type="Gene3D" id="1.10.238.10">
    <property type="entry name" value="EF-hand"/>
    <property type="match status" value="1"/>
</dbReference>
<reference evidence="3 4" key="1">
    <citation type="submission" date="2019-04" db="EMBL/GenBank/DDBJ databases">
        <title>Friends and foes A comparative genomics studyof 23 Aspergillus species from section Flavi.</title>
        <authorList>
            <consortium name="DOE Joint Genome Institute"/>
            <person name="Kjaerbolling I."/>
            <person name="Vesth T."/>
            <person name="Frisvad J.C."/>
            <person name="Nybo J.L."/>
            <person name="Theobald S."/>
            <person name="Kildgaard S."/>
            <person name="Isbrandt T."/>
            <person name="Kuo A."/>
            <person name="Sato A."/>
            <person name="Lyhne E.K."/>
            <person name="Kogle M.E."/>
            <person name="Wiebenga A."/>
            <person name="Kun R.S."/>
            <person name="Lubbers R.J."/>
            <person name="Makela M.R."/>
            <person name="Barry K."/>
            <person name="Chovatia M."/>
            <person name="Clum A."/>
            <person name="Daum C."/>
            <person name="Haridas S."/>
            <person name="He G."/>
            <person name="LaButti K."/>
            <person name="Lipzen A."/>
            <person name="Mondo S."/>
            <person name="Riley R."/>
            <person name="Salamov A."/>
            <person name="Simmons B.A."/>
            <person name="Magnuson J.K."/>
            <person name="Henrissat B."/>
            <person name="Mortensen U.H."/>
            <person name="Larsen T.O."/>
            <person name="Devries R.P."/>
            <person name="Grigoriev I.V."/>
            <person name="Machida M."/>
            <person name="Baker S.E."/>
            <person name="Andersen M.R."/>
        </authorList>
    </citation>
    <scope>NUCLEOTIDE SEQUENCE [LARGE SCALE GENOMIC DNA]</scope>
    <source>
        <strain evidence="3 4">IBT 29228</strain>
    </source>
</reference>
<dbReference type="PROSITE" id="PS50031">
    <property type="entry name" value="EH"/>
    <property type="match status" value="1"/>
</dbReference>
<feature type="compositionally biased region" description="Polar residues" evidence="1">
    <location>
        <begin position="90"/>
        <end position="111"/>
    </location>
</feature>
<proteinExistence type="predicted"/>
<name>A0A5N7ATN0_9EURO</name>
<protein>
    <recommendedName>
        <fullName evidence="2">EH domain-containing protein</fullName>
    </recommendedName>
</protein>
<gene>
    <name evidence="3" type="ORF">BDV26DRAFT_89920</name>
</gene>
<evidence type="ECO:0000313" key="3">
    <source>
        <dbReference type="EMBL" id="KAE8372646.1"/>
    </source>
</evidence>
<dbReference type="GO" id="GO:0005886">
    <property type="term" value="C:plasma membrane"/>
    <property type="evidence" value="ECO:0007669"/>
    <property type="project" value="TreeGrafter"/>
</dbReference>
<feature type="region of interest" description="Disordered" evidence="1">
    <location>
        <begin position="36"/>
        <end position="76"/>
    </location>
</feature>
<feature type="region of interest" description="Disordered" evidence="1">
    <location>
        <begin position="89"/>
        <end position="111"/>
    </location>
</feature>